<dbReference type="AlphaFoldDB" id="A0A265UV18"/>
<evidence type="ECO:0000313" key="4">
    <source>
        <dbReference type="EMBL" id="OZV69052.1"/>
    </source>
</evidence>
<keyword evidence="2" id="KW-1133">Transmembrane helix</keyword>
<dbReference type="InterPro" id="IPR050154">
    <property type="entry name" value="UbiB_kinase"/>
</dbReference>
<dbReference type="PANTHER" id="PTHR10566">
    <property type="entry name" value="CHAPERONE-ACTIVITY OF BC1 COMPLEX CABC1 -RELATED"/>
    <property type="match status" value="1"/>
</dbReference>
<organism evidence="4 5">
    <name type="scientific">Winogradskyella aurantia</name>
    <dbReference type="NCBI Taxonomy" id="1915063"/>
    <lineage>
        <taxon>Bacteria</taxon>
        <taxon>Pseudomonadati</taxon>
        <taxon>Bacteroidota</taxon>
        <taxon>Flavobacteriia</taxon>
        <taxon>Flavobacteriales</taxon>
        <taxon>Flavobacteriaceae</taxon>
        <taxon>Winogradskyella</taxon>
    </lineage>
</organism>
<evidence type="ECO:0000256" key="2">
    <source>
        <dbReference type="SAM" id="Phobius"/>
    </source>
</evidence>
<evidence type="ECO:0000256" key="1">
    <source>
        <dbReference type="ARBA" id="ARBA00009670"/>
    </source>
</evidence>
<dbReference type="OrthoDB" id="9795390at2"/>
<feature type="domain" description="ABC1 atypical kinase-like" evidence="3">
    <location>
        <begin position="101"/>
        <end position="349"/>
    </location>
</feature>
<comment type="caution">
    <text evidence="4">The sequence shown here is derived from an EMBL/GenBank/DDBJ whole genome shotgun (WGS) entry which is preliminary data.</text>
</comment>
<keyword evidence="5" id="KW-1185">Reference proteome</keyword>
<dbReference type="InterPro" id="IPR011009">
    <property type="entry name" value="Kinase-like_dom_sf"/>
</dbReference>
<keyword evidence="2" id="KW-0472">Membrane</keyword>
<comment type="similarity">
    <text evidence="1">Belongs to the protein kinase superfamily. ADCK protein kinase family.</text>
</comment>
<protein>
    <recommendedName>
        <fullName evidence="3">ABC1 atypical kinase-like domain-containing protein</fullName>
    </recommendedName>
</protein>
<evidence type="ECO:0000259" key="3">
    <source>
        <dbReference type="Pfam" id="PF03109"/>
    </source>
</evidence>
<name>A0A265UV18_9FLAO</name>
<dbReference type="SUPFAM" id="SSF56112">
    <property type="entry name" value="Protein kinase-like (PK-like)"/>
    <property type="match status" value="1"/>
</dbReference>
<proteinExistence type="inferred from homology"/>
<keyword evidence="2" id="KW-0812">Transmembrane</keyword>
<dbReference type="PANTHER" id="PTHR10566:SF113">
    <property type="entry name" value="PROTEIN ACTIVITY OF BC1 COMPLEX KINASE 7, CHLOROPLASTIC"/>
    <property type="match status" value="1"/>
</dbReference>
<evidence type="ECO:0000313" key="5">
    <source>
        <dbReference type="Proteomes" id="UP000216840"/>
    </source>
</evidence>
<dbReference type="Proteomes" id="UP000216840">
    <property type="component" value="Unassembled WGS sequence"/>
</dbReference>
<dbReference type="EMBL" id="NGJN01000003">
    <property type="protein sequence ID" value="OZV69052.1"/>
    <property type="molecule type" value="Genomic_DNA"/>
</dbReference>
<feature type="transmembrane region" description="Helical" evidence="2">
    <location>
        <begin position="510"/>
        <end position="528"/>
    </location>
</feature>
<gene>
    <name evidence="4" type="ORF">CA834_06205</name>
</gene>
<feature type="transmembrane region" description="Helical" evidence="2">
    <location>
        <begin position="534"/>
        <end position="557"/>
    </location>
</feature>
<dbReference type="InterPro" id="IPR004147">
    <property type="entry name" value="ABC1_dom"/>
</dbReference>
<dbReference type="CDD" id="cd05121">
    <property type="entry name" value="ABC1_ADCK3-like"/>
    <property type="match status" value="1"/>
</dbReference>
<reference evidence="4 5" key="1">
    <citation type="submission" date="2017-05" db="EMBL/GenBank/DDBJ databases">
        <title>The draft genome sequence of Idiomarina salinarum WNB302.</title>
        <authorList>
            <person name="Sun Y."/>
            <person name="Chen B."/>
            <person name="Du Z."/>
        </authorList>
    </citation>
    <scope>NUCLEOTIDE SEQUENCE [LARGE SCALE GENOMIC DNA]</scope>
    <source>
        <strain evidence="4 5">WNB302</strain>
    </source>
</reference>
<dbReference type="Pfam" id="PF03109">
    <property type="entry name" value="ABC1"/>
    <property type="match status" value="1"/>
</dbReference>
<sequence length="568" mass="65821">MGLVKSIKRKYKSVSRYNEILKVLVKYGFDDLVQHLEEKKKYDFLRRFIPRSSIVEALKFTKWEKMRLVCEELGPTFIKFGQILSNRPDLIPFELVLEFEKLQDNVPPISEEQVKEVVVSELKRDIDDLFAWFDPQPFASASMAQVHKVILHSGKRVALKVQRPGIKDKILEDIKVMYTIAEILENRIPSLKSFDPVGLVENFETSILKELDFINESINIQRFYNNLVSDTGTDQYAQSPKVYQDYTTEKVLAMEFISGIKIDRLQQLAEKDIDTKIIARRLSISFFKQIFEYGFFHADPHPGNLLVLPNRHICYLDFGMMGTILPRDIKIFGKLFSSLTNRDVKHIIQAIQQLSDVTIIKDMRSLEFDVNEFVEKYYVRDVHDSEMSKVLLDLKDIIVAHGLKVPTYFYLFARALVTLEGVLEKLDPEFDQFEMVTPFLSKSITKNYSPVVMGKKVFNSVYELVDYMEDFPRDLKNAIRKINRGKVEVDLTHRGIDPIIHTFKRLTTQLVSAFIMVALIIGSSLFVISNVPPLWNEISIVGIVGIFLAVIVGLGMLRDIRKKDYYKW</sequence>
<accession>A0A265UV18</accession>
<dbReference type="RefSeq" id="WP_094967823.1">
    <property type="nucleotide sequence ID" value="NZ_NGJN01000003.1"/>
</dbReference>